<keyword evidence="1" id="KW-0812">Transmembrane</keyword>
<gene>
    <name evidence="2" type="ORF">DWU99_01090</name>
</gene>
<dbReference type="EMBL" id="QRBF01000001">
    <property type="protein sequence ID" value="RDS85902.1"/>
    <property type="molecule type" value="Genomic_DNA"/>
</dbReference>
<feature type="transmembrane region" description="Helical" evidence="1">
    <location>
        <begin position="93"/>
        <end position="111"/>
    </location>
</feature>
<accession>A0A370XC71</accession>
<dbReference type="AlphaFoldDB" id="A0A370XC71"/>
<name>A0A370XC71_9GAMM</name>
<keyword evidence="3" id="KW-1185">Reference proteome</keyword>
<dbReference type="Proteomes" id="UP000255334">
    <property type="component" value="Unassembled WGS sequence"/>
</dbReference>
<organism evidence="2 3">
    <name type="scientific">Dyella psychrodurans</name>
    <dbReference type="NCBI Taxonomy" id="1927960"/>
    <lineage>
        <taxon>Bacteria</taxon>
        <taxon>Pseudomonadati</taxon>
        <taxon>Pseudomonadota</taxon>
        <taxon>Gammaproteobacteria</taxon>
        <taxon>Lysobacterales</taxon>
        <taxon>Rhodanobacteraceae</taxon>
        <taxon>Dyella</taxon>
    </lineage>
</organism>
<evidence type="ECO:0000256" key="1">
    <source>
        <dbReference type="SAM" id="Phobius"/>
    </source>
</evidence>
<sequence length="130" mass="13949">MKVGTLIGTVVATVVALCWRYTVYVAFPAALYSTAVTLGTAVVFATPLLIGWWDRAKRVGWRVYIPSLVLRSLGPALVIEIVHAGLVAIRVPFLPSSLLMGVLVGVAWWILDPPAVVASQEDRVTGATHP</sequence>
<evidence type="ECO:0000313" key="2">
    <source>
        <dbReference type="EMBL" id="RDS85902.1"/>
    </source>
</evidence>
<dbReference type="RefSeq" id="WP_115476153.1">
    <property type="nucleotide sequence ID" value="NZ_QRBF01000001.1"/>
</dbReference>
<proteinExistence type="predicted"/>
<comment type="caution">
    <text evidence="2">The sequence shown here is derived from an EMBL/GenBank/DDBJ whole genome shotgun (WGS) entry which is preliminary data.</text>
</comment>
<feature type="transmembrane region" description="Helical" evidence="1">
    <location>
        <begin position="30"/>
        <end position="51"/>
    </location>
</feature>
<keyword evidence="1" id="KW-0472">Membrane</keyword>
<keyword evidence="1" id="KW-1133">Transmembrane helix</keyword>
<reference evidence="2 3" key="1">
    <citation type="submission" date="2018-07" db="EMBL/GenBank/DDBJ databases">
        <title>Dyella monticola sp. nov. and Dyella psychrodurans sp. nov. isolated from monsoon evergreen broad-leaved forest soil of Dinghu Mountain, China.</title>
        <authorList>
            <person name="Gao Z."/>
            <person name="Qiu L."/>
        </authorList>
    </citation>
    <scope>NUCLEOTIDE SEQUENCE [LARGE SCALE GENOMIC DNA]</scope>
    <source>
        <strain evidence="2 3">4MSK11</strain>
    </source>
</reference>
<evidence type="ECO:0000313" key="3">
    <source>
        <dbReference type="Proteomes" id="UP000255334"/>
    </source>
</evidence>
<protein>
    <submittedName>
        <fullName evidence="2">Uncharacterized protein</fullName>
    </submittedName>
</protein>